<dbReference type="Gene3D" id="3.60.160.10">
    <property type="entry name" value="Mitochondrial biogenesis AIM24"/>
    <property type="match status" value="1"/>
</dbReference>
<protein>
    <recommendedName>
        <fullName evidence="3">AIM24 family protein</fullName>
    </recommendedName>
</protein>
<dbReference type="PANTHER" id="PTHR38074:SF1">
    <property type="entry name" value="ALTERED INHERITANCE OF MITOCHONDRIA PROTEIN 24, MITOCHONDRIAL"/>
    <property type="match status" value="1"/>
</dbReference>
<comment type="caution">
    <text evidence="1">The sequence shown here is derived from an EMBL/GenBank/DDBJ whole genome shotgun (WGS) entry which is preliminary data.</text>
</comment>
<dbReference type="Pfam" id="PF01987">
    <property type="entry name" value="AIM24"/>
    <property type="match status" value="1"/>
</dbReference>
<dbReference type="Proteomes" id="UP001500630">
    <property type="component" value="Unassembled WGS sequence"/>
</dbReference>
<dbReference type="PANTHER" id="PTHR38074">
    <property type="entry name" value="ALTERED INHERITANCE OF MITOCHONDRIA PROTEIN 24, MITOCHONDRIAL"/>
    <property type="match status" value="1"/>
</dbReference>
<reference evidence="2" key="1">
    <citation type="journal article" date="2019" name="Int. J. Syst. Evol. Microbiol.">
        <title>The Global Catalogue of Microorganisms (GCM) 10K type strain sequencing project: providing services to taxonomists for standard genome sequencing and annotation.</title>
        <authorList>
            <consortium name="The Broad Institute Genomics Platform"/>
            <consortium name="The Broad Institute Genome Sequencing Center for Infectious Disease"/>
            <person name="Wu L."/>
            <person name="Ma J."/>
        </authorList>
    </citation>
    <scope>NUCLEOTIDE SEQUENCE [LARGE SCALE GENOMIC DNA]</scope>
    <source>
        <strain evidence="2">JCM 17326</strain>
    </source>
</reference>
<evidence type="ECO:0000313" key="1">
    <source>
        <dbReference type="EMBL" id="GAA3614326.1"/>
    </source>
</evidence>
<gene>
    <name evidence="1" type="ORF">GCM10022419_119350</name>
</gene>
<organism evidence="1 2">
    <name type="scientific">Nonomuraea rosea</name>
    <dbReference type="NCBI Taxonomy" id="638574"/>
    <lineage>
        <taxon>Bacteria</taxon>
        <taxon>Bacillati</taxon>
        <taxon>Actinomycetota</taxon>
        <taxon>Actinomycetes</taxon>
        <taxon>Streptosporangiales</taxon>
        <taxon>Streptosporangiaceae</taxon>
        <taxon>Nonomuraea</taxon>
    </lineage>
</organism>
<evidence type="ECO:0008006" key="3">
    <source>
        <dbReference type="Google" id="ProtNLM"/>
    </source>
</evidence>
<dbReference type="SUPFAM" id="SSF51219">
    <property type="entry name" value="TRAP-like"/>
    <property type="match status" value="1"/>
</dbReference>
<keyword evidence="2" id="KW-1185">Reference proteome</keyword>
<name>A0ABP6ZRI5_9ACTN</name>
<evidence type="ECO:0000313" key="2">
    <source>
        <dbReference type="Proteomes" id="UP001500630"/>
    </source>
</evidence>
<dbReference type="InterPro" id="IPR002838">
    <property type="entry name" value="AIM24"/>
</dbReference>
<dbReference type="InterPro" id="IPR016031">
    <property type="entry name" value="Trp_RNA-bd_attenuator-like_dom"/>
</dbReference>
<dbReference type="EMBL" id="BAABDQ010000051">
    <property type="protein sequence ID" value="GAA3614326.1"/>
    <property type="molecule type" value="Genomic_DNA"/>
</dbReference>
<accession>A0ABP6ZRI5</accession>
<dbReference type="InterPro" id="IPR036983">
    <property type="entry name" value="AIM24_sf"/>
</dbReference>
<proteinExistence type="predicted"/>
<sequence length="239" mass="25242">MVLRTLAASPLRKGKTVRSSIFGNLDSSQPQPNGFVLENHKMLRVQLAPGEVLAKQGSMVAFQGQMDFDYEGSGGIGKLFKKAMTGEGASLMRVRGQGPLYLADNADDIHLFYLENEGLTVNGRNLLAFQPQLSWDIQRVQGAGIAAGGLFNTTVTGTGWVAVTTHGTPVLLDAARMPTFADGQSAVCWSTTLQVGVNRTMKAGALIGRGSGEAMQLAFRGQGFVLVQASEGAPVVPSS</sequence>